<keyword evidence="6" id="KW-1185">Reference proteome</keyword>
<dbReference type="GO" id="GO:0003700">
    <property type="term" value="F:DNA-binding transcription factor activity"/>
    <property type="evidence" value="ECO:0007669"/>
    <property type="project" value="InterPro"/>
</dbReference>
<feature type="domain" description="HTH marR-type" evidence="4">
    <location>
        <begin position="5"/>
        <end position="62"/>
    </location>
</feature>
<dbReference type="Gene3D" id="1.10.287.160">
    <property type="entry name" value="HR1 repeat"/>
    <property type="match status" value="1"/>
</dbReference>
<evidence type="ECO:0000256" key="2">
    <source>
        <dbReference type="ARBA" id="ARBA00023125"/>
    </source>
</evidence>
<dbReference type="Gene3D" id="1.10.10.10">
    <property type="entry name" value="Winged helix-like DNA-binding domain superfamily/Winged helix DNA-binding domain"/>
    <property type="match status" value="1"/>
</dbReference>
<evidence type="ECO:0000313" key="6">
    <source>
        <dbReference type="Proteomes" id="UP000199223"/>
    </source>
</evidence>
<dbReference type="STRING" id="856736.SAMN04488058_10173"/>
<evidence type="ECO:0000313" key="5">
    <source>
        <dbReference type="EMBL" id="SEI59292.1"/>
    </source>
</evidence>
<dbReference type="PANTHER" id="PTHR38465">
    <property type="entry name" value="HTH-TYPE TRANSCRIPTIONAL REGULATOR MJ1563-RELATED"/>
    <property type="match status" value="1"/>
</dbReference>
<dbReference type="AlphaFoldDB" id="A0A1H6S796"/>
<dbReference type="EMBL" id="FNZA01000001">
    <property type="protein sequence ID" value="SEI59292.1"/>
    <property type="molecule type" value="Genomic_DNA"/>
</dbReference>
<evidence type="ECO:0000259" key="4">
    <source>
        <dbReference type="Pfam" id="PF12802"/>
    </source>
</evidence>
<dbReference type="InterPro" id="IPR036390">
    <property type="entry name" value="WH_DNA-bd_sf"/>
</dbReference>
<dbReference type="Proteomes" id="UP000199223">
    <property type="component" value="Unassembled WGS sequence"/>
</dbReference>
<sequence>MLELLGLPRMVGRTLGGLLTAPAQGASAAELAELLQASRASLSTALRQLTLMGLIEQLPKAGGREQRYRVKPGCWATLTEQGNRKLETFRDLATEGLAALPPGADPSALREMESFYAVWLELFPQILDEWRRAQAEKLRGEGGGT</sequence>
<dbReference type="InterPro" id="IPR052362">
    <property type="entry name" value="HTH-GbsR_regulator"/>
</dbReference>
<name>A0A1H6S796_9DEIO</name>
<gene>
    <name evidence="5" type="ORF">SAMN04488058_10173</name>
</gene>
<dbReference type="InterPro" id="IPR000835">
    <property type="entry name" value="HTH_MarR-typ"/>
</dbReference>
<dbReference type="GO" id="GO:0003677">
    <property type="term" value="F:DNA binding"/>
    <property type="evidence" value="ECO:0007669"/>
    <property type="project" value="UniProtKB-KW"/>
</dbReference>
<proteinExistence type="predicted"/>
<keyword evidence="3" id="KW-0804">Transcription</keyword>
<evidence type="ECO:0000256" key="3">
    <source>
        <dbReference type="ARBA" id="ARBA00023163"/>
    </source>
</evidence>
<evidence type="ECO:0000256" key="1">
    <source>
        <dbReference type="ARBA" id="ARBA00023015"/>
    </source>
</evidence>
<dbReference type="PANTHER" id="PTHR38465:SF2">
    <property type="entry name" value="HTH-TYPE TRANSCRIPTIONAL REGULATOR MMPR5"/>
    <property type="match status" value="1"/>
</dbReference>
<keyword evidence="1" id="KW-0805">Transcription regulation</keyword>
<dbReference type="Pfam" id="PF12802">
    <property type="entry name" value="MarR_2"/>
    <property type="match status" value="1"/>
</dbReference>
<keyword evidence="2" id="KW-0238">DNA-binding</keyword>
<protein>
    <recommendedName>
        <fullName evidence="4">HTH marR-type domain-containing protein</fullName>
    </recommendedName>
</protein>
<organism evidence="5 6">
    <name type="scientific">Deinococcus reticulitermitis</name>
    <dbReference type="NCBI Taxonomy" id="856736"/>
    <lineage>
        <taxon>Bacteria</taxon>
        <taxon>Thermotogati</taxon>
        <taxon>Deinococcota</taxon>
        <taxon>Deinococci</taxon>
        <taxon>Deinococcales</taxon>
        <taxon>Deinococcaceae</taxon>
        <taxon>Deinococcus</taxon>
    </lineage>
</organism>
<dbReference type="SUPFAM" id="SSF46785">
    <property type="entry name" value="Winged helix' DNA-binding domain"/>
    <property type="match status" value="1"/>
</dbReference>
<reference evidence="6" key="1">
    <citation type="submission" date="2016-10" db="EMBL/GenBank/DDBJ databases">
        <authorList>
            <person name="Varghese N."/>
            <person name="Submissions S."/>
        </authorList>
    </citation>
    <scope>NUCLEOTIDE SEQUENCE [LARGE SCALE GENOMIC DNA]</scope>
    <source>
        <strain evidence="6">CGMCC 1.10218</strain>
    </source>
</reference>
<dbReference type="InterPro" id="IPR036388">
    <property type="entry name" value="WH-like_DNA-bd_sf"/>
</dbReference>
<accession>A0A1H6S796</accession>